<gene>
    <name evidence="1" type="ORF">AWOD_I_1267</name>
</gene>
<dbReference type="Pfam" id="PF11749">
    <property type="entry name" value="DUF3305"/>
    <property type="match status" value="1"/>
</dbReference>
<dbReference type="OrthoDB" id="5586738at2"/>
<dbReference type="InterPro" id="IPR021736">
    <property type="entry name" value="DUF3305"/>
</dbReference>
<keyword evidence="2" id="KW-1185">Reference proteome</keyword>
<dbReference type="Proteomes" id="UP000032427">
    <property type="component" value="Chromosome 1"/>
</dbReference>
<proteinExistence type="predicted"/>
<protein>
    <recommendedName>
        <fullName evidence="3">DUF3305 domain-containing protein</fullName>
    </recommendedName>
</protein>
<organism evidence="1 2">
    <name type="scientific">Aliivibrio wodanis</name>
    <dbReference type="NCBI Taxonomy" id="80852"/>
    <lineage>
        <taxon>Bacteria</taxon>
        <taxon>Pseudomonadati</taxon>
        <taxon>Pseudomonadota</taxon>
        <taxon>Gammaproteobacteria</taxon>
        <taxon>Vibrionales</taxon>
        <taxon>Vibrionaceae</taxon>
        <taxon>Aliivibrio</taxon>
    </lineage>
</organism>
<dbReference type="GeneID" id="28540831"/>
<evidence type="ECO:0000313" key="2">
    <source>
        <dbReference type="Proteomes" id="UP000032427"/>
    </source>
</evidence>
<sequence>MDQKTENQWPLQFEVIEETKQVGRWSAPSWHIGDIHLYEKKTQAAQSNGILFERELEIFLDERTDYRFNLSSQDPKLFFAFENDNDVLTPVMITASQSLIGQYMDGDYVVLSIGMPLPVQAWLEAFIGKNGELIEVRRKKRKGAGRASEQLPK</sequence>
<reference evidence="2" key="1">
    <citation type="submission" date="2014-09" db="EMBL/GenBank/DDBJ databases">
        <authorList>
            <person name="Hjerde E."/>
        </authorList>
    </citation>
    <scope>NUCLEOTIDE SEQUENCE [LARGE SCALE GENOMIC DNA]</scope>
    <source>
        <strain evidence="2">06/09/139</strain>
    </source>
</reference>
<dbReference type="STRING" id="80852.AWOD_I_1267"/>
<dbReference type="AlphaFoldDB" id="A0A090IKV7"/>
<dbReference type="KEGG" id="awd:AWOD_I_1267"/>
<evidence type="ECO:0008006" key="3">
    <source>
        <dbReference type="Google" id="ProtNLM"/>
    </source>
</evidence>
<dbReference type="PATRIC" id="fig|80852.17.peg.1302"/>
<name>A0A090IKV7_9GAMM</name>
<dbReference type="HOGENOM" id="CLU_144863_0_0_6"/>
<dbReference type="EMBL" id="LN554846">
    <property type="protein sequence ID" value="CED71351.1"/>
    <property type="molecule type" value="Genomic_DNA"/>
</dbReference>
<evidence type="ECO:0000313" key="1">
    <source>
        <dbReference type="EMBL" id="CED71351.1"/>
    </source>
</evidence>
<accession>A0A090IKV7</accession>